<protein>
    <submittedName>
        <fullName evidence="1">Uncharacterized protein</fullName>
    </submittedName>
</protein>
<evidence type="ECO:0000313" key="2">
    <source>
        <dbReference type="Proteomes" id="UP000735302"/>
    </source>
</evidence>
<keyword evidence="2" id="KW-1185">Reference proteome</keyword>
<sequence length="98" mass="10777">MFLPHEQRQVPTMMECTHTQTGRLLGFTTSPWGCRCCQHENPAVTATAAYLWVSPHRNAHSWRKTVDLANSVCNMASCIDQLGLEKASDSSVISSPGS</sequence>
<proteinExistence type="predicted"/>
<evidence type="ECO:0000313" key="1">
    <source>
        <dbReference type="EMBL" id="GFN83467.1"/>
    </source>
</evidence>
<dbReference type="EMBL" id="BLXT01001203">
    <property type="protein sequence ID" value="GFN83467.1"/>
    <property type="molecule type" value="Genomic_DNA"/>
</dbReference>
<gene>
    <name evidence="1" type="ORF">PoB_000997300</name>
</gene>
<reference evidence="1 2" key="1">
    <citation type="journal article" date="2021" name="Elife">
        <title>Chloroplast acquisition without the gene transfer in kleptoplastic sea slugs, Plakobranchus ocellatus.</title>
        <authorList>
            <person name="Maeda T."/>
            <person name="Takahashi S."/>
            <person name="Yoshida T."/>
            <person name="Shimamura S."/>
            <person name="Takaki Y."/>
            <person name="Nagai Y."/>
            <person name="Toyoda A."/>
            <person name="Suzuki Y."/>
            <person name="Arimoto A."/>
            <person name="Ishii H."/>
            <person name="Satoh N."/>
            <person name="Nishiyama T."/>
            <person name="Hasebe M."/>
            <person name="Maruyama T."/>
            <person name="Minagawa J."/>
            <person name="Obokata J."/>
            <person name="Shigenobu S."/>
        </authorList>
    </citation>
    <scope>NUCLEOTIDE SEQUENCE [LARGE SCALE GENOMIC DNA]</scope>
</reference>
<dbReference type="Proteomes" id="UP000735302">
    <property type="component" value="Unassembled WGS sequence"/>
</dbReference>
<dbReference type="AlphaFoldDB" id="A0AAV3YMJ0"/>
<organism evidence="1 2">
    <name type="scientific">Plakobranchus ocellatus</name>
    <dbReference type="NCBI Taxonomy" id="259542"/>
    <lineage>
        <taxon>Eukaryota</taxon>
        <taxon>Metazoa</taxon>
        <taxon>Spiralia</taxon>
        <taxon>Lophotrochozoa</taxon>
        <taxon>Mollusca</taxon>
        <taxon>Gastropoda</taxon>
        <taxon>Heterobranchia</taxon>
        <taxon>Euthyneura</taxon>
        <taxon>Panpulmonata</taxon>
        <taxon>Sacoglossa</taxon>
        <taxon>Placobranchoidea</taxon>
        <taxon>Plakobranchidae</taxon>
        <taxon>Plakobranchus</taxon>
    </lineage>
</organism>
<comment type="caution">
    <text evidence="1">The sequence shown here is derived from an EMBL/GenBank/DDBJ whole genome shotgun (WGS) entry which is preliminary data.</text>
</comment>
<accession>A0AAV3YMJ0</accession>
<name>A0AAV3YMJ0_9GAST</name>